<dbReference type="InterPro" id="IPR032675">
    <property type="entry name" value="LRR_dom_sf"/>
</dbReference>
<dbReference type="InterPro" id="IPR050216">
    <property type="entry name" value="LRR_domain-containing"/>
</dbReference>
<dbReference type="EMBL" id="GL433852">
    <property type="protein sequence ID" value="EFN53319.1"/>
    <property type="molecule type" value="Genomic_DNA"/>
</dbReference>
<dbReference type="AlphaFoldDB" id="E1ZLT5"/>
<evidence type="ECO:0000256" key="2">
    <source>
        <dbReference type="ARBA" id="ARBA00022614"/>
    </source>
</evidence>
<dbReference type="SUPFAM" id="SSF52058">
    <property type="entry name" value="L domain-like"/>
    <property type="match status" value="1"/>
</dbReference>
<dbReference type="RefSeq" id="XP_005845421.1">
    <property type="nucleotide sequence ID" value="XM_005845359.1"/>
</dbReference>
<protein>
    <recommendedName>
        <fullName evidence="6">F-box domain-containing protein</fullName>
    </recommendedName>
</protein>
<dbReference type="KEGG" id="cvr:CHLNCDRAFT_137018"/>
<dbReference type="InParanoid" id="E1ZLT5"/>
<organism evidence="5">
    <name type="scientific">Chlorella variabilis</name>
    <name type="common">Green alga</name>
    <dbReference type="NCBI Taxonomy" id="554065"/>
    <lineage>
        <taxon>Eukaryota</taxon>
        <taxon>Viridiplantae</taxon>
        <taxon>Chlorophyta</taxon>
        <taxon>core chlorophytes</taxon>
        <taxon>Trebouxiophyceae</taxon>
        <taxon>Chlorellales</taxon>
        <taxon>Chlorellaceae</taxon>
        <taxon>Chlorella clade</taxon>
        <taxon>Chlorella</taxon>
    </lineage>
</organism>
<dbReference type="GeneID" id="17352761"/>
<comment type="subcellular location">
    <subcellularLocation>
        <location evidence="1">Cytoplasm</location>
        <location evidence="1">Cytoskeleton</location>
        <location evidence="1">Cilium axoneme</location>
    </subcellularLocation>
</comment>
<evidence type="ECO:0008006" key="6">
    <source>
        <dbReference type="Google" id="ProtNLM"/>
    </source>
</evidence>
<dbReference type="OrthoDB" id="1668230at2759"/>
<evidence type="ECO:0000256" key="1">
    <source>
        <dbReference type="ARBA" id="ARBA00004430"/>
    </source>
</evidence>
<dbReference type="Proteomes" id="UP000008141">
    <property type="component" value="Unassembled WGS sequence"/>
</dbReference>
<dbReference type="Gene3D" id="3.80.10.10">
    <property type="entry name" value="Ribonuclease Inhibitor"/>
    <property type="match status" value="2"/>
</dbReference>
<proteinExistence type="predicted"/>
<dbReference type="GO" id="GO:0005930">
    <property type="term" value="C:axoneme"/>
    <property type="evidence" value="ECO:0007669"/>
    <property type="project" value="UniProtKB-SubCell"/>
</dbReference>
<keyword evidence="2" id="KW-0433">Leucine-rich repeat</keyword>
<dbReference type="PANTHER" id="PTHR48051">
    <property type="match status" value="1"/>
</dbReference>
<evidence type="ECO:0000313" key="5">
    <source>
        <dbReference type="Proteomes" id="UP000008141"/>
    </source>
</evidence>
<keyword evidence="3" id="KW-0677">Repeat</keyword>
<name>E1ZLT5_CHLVA</name>
<evidence type="ECO:0000313" key="4">
    <source>
        <dbReference type="EMBL" id="EFN53319.1"/>
    </source>
</evidence>
<dbReference type="STRING" id="554065.E1ZLT5"/>
<gene>
    <name evidence="4" type="ORF">CHLNCDRAFT_137018</name>
</gene>
<sequence>MPASAKFWRWLAPGVMRTASRVCKRWRAVVFSEPALWRVFFLPLHHEFQQGELAARRVVLQRVGAMLLRFTQLAFLQLRLPELRQADMAALAQLPPLASLDCCARQVPACLADCLSQLSALETLRLESIAALPPMQQLTRSPRLRHLRIRSPADGKQDWLPVPSDFAALQTYDYQTFGFGVAGAWMAGCTCCRDPQGGEGDVALSLMNAAAVGALGALLRALVPAGARLTCLEVRNSALDAAPLHGCPDQLSALTELSLSGCSTARHQSDVPAVLAAPLGQAPRLADLSVMGGSLEALPECVTSRRGLTRLALEHNEPRKLPKGAYLADLRELDLSWNNVGRVPVSLKADTSLAGLSLHGDRPLKAADIEGVLARLPALTTLDLGNTGTPQAVLRELHARLPRLAILLSSRRGY</sequence>
<accession>E1ZLT5</accession>
<evidence type="ECO:0000256" key="3">
    <source>
        <dbReference type="ARBA" id="ARBA00022737"/>
    </source>
</evidence>
<keyword evidence="5" id="KW-1185">Reference proteome</keyword>
<dbReference type="PANTHER" id="PTHR48051:SF1">
    <property type="entry name" value="RAS SUPPRESSOR PROTEIN 1"/>
    <property type="match status" value="1"/>
</dbReference>
<reference evidence="4 5" key="1">
    <citation type="journal article" date="2010" name="Plant Cell">
        <title>The Chlorella variabilis NC64A genome reveals adaptation to photosymbiosis, coevolution with viruses, and cryptic sex.</title>
        <authorList>
            <person name="Blanc G."/>
            <person name="Duncan G."/>
            <person name="Agarkova I."/>
            <person name="Borodovsky M."/>
            <person name="Gurnon J."/>
            <person name="Kuo A."/>
            <person name="Lindquist E."/>
            <person name="Lucas S."/>
            <person name="Pangilinan J."/>
            <person name="Polle J."/>
            <person name="Salamov A."/>
            <person name="Terry A."/>
            <person name="Yamada T."/>
            <person name="Dunigan D.D."/>
            <person name="Grigoriev I.V."/>
            <person name="Claverie J.M."/>
            <person name="Van Etten J.L."/>
        </authorList>
    </citation>
    <scope>NUCLEOTIDE SEQUENCE [LARGE SCALE GENOMIC DNA]</scope>
    <source>
        <strain evidence="4 5">NC64A</strain>
    </source>
</reference>